<protein>
    <submittedName>
        <fullName evidence="1">Uncharacterized protein</fullName>
    </submittedName>
</protein>
<dbReference type="AlphaFoldDB" id="A0ABD2NI72"/>
<name>A0ABD2NI72_9CUCU</name>
<evidence type="ECO:0000313" key="1">
    <source>
        <dbReference type="EMBL" id="KAL3277991.1"/>
    </source>
</evidence>
<reference evidence="1 2" key="1">
    <citation type="journal article" date="2021" name="BMC Biol.">
        <title>Horizontally acquired antibacterial genes associated with adaptive radiation of ladybird beetles.</title>
        <authorList>
            <person name="Li H.S."/>
            <person name="Tang X.F."/>
            <person name="Huang Y.H."/>
            <person name="Xu Z.Y."/>
            <person name="Chen M.L."/>
            <person name="Du X.Y."/>
            <person name="Qiu B.Y."/>
            <person name="Chen P.T."/>
            <person name="Zhang W."/>
            <person name="Slipinski A."/>
            <person name="Escalona H.E."/>
            <person name="Waterhouse R.M."/>
            <person name="Zwick A."/>
            <person name="Pang H."/>
        </authorList>
    </citation>
    <scope>NUCLEOTIDE SEQUENCE [LARGE SCALE GENOMIC DNA]</scope>
    <source>
        <strain evidence="1">SYSU2018</strain>
    </source>
</reference>
<accession>A0ABD2NI72</accession>
<sequence length="88" mass="10329">MNVHQINDHIKSTIRTTTKKVCSKIRKQKESKLSDDTIDKMQRRGTIEKGTEEHIAINKNMKKAIRKETRTYKTNQIQEALDENSNMK</sequence>
<proteinExistence type="predicted"/>
<dbReference type="EMBL" id="JABFTP020000103">
    <property type="protein sequence ID" value="KAL3277991.1"/>
    <property type="molecule type" value="Genomic_DNA"/>
</dbReference>
<keyword evidence="2" id="KW-1185">Reference proteome</keyword>
<feature type="non-terminal residue" evidence="1">
    <location>
        <position position="88"/>
    </location>
</feature>
<gene>
    <name evidence="1" type="ORF">HHI36_013333</name>
</gene>
<dbReference type="Proteomes" id="UP001516400">
    <property type="component" value="Unassembled WGS sequence"/>
</dbReference>
<comment type="caution">
    <text evidence="1">The sequence shown here is derived from an EMBL/GenBank/DDBJ whole genome shotgun (WGS) entry which is preliminary data.</text>
</comment>
<organism evidence="1 2">
    <name type="scientific">Cryptolaemus montrouzieri</name>
    <dbReference type="NCBI Taxonomy" id="559131"/>
    <lineage>
        <taxon>Eukaryota</taxon>
        <taxon>Metazoa</taxon>
        <taxon>Ecdysozoa</taxon>
        <taxon>Arthropoda</taxon>
        <taxon>Hexapoda</taxon>
        <taxon>Insecta</taxon>
        <taxon>Pterygota</taxon>
        <taxon>Neoptera</taxon>
        <taxon>Endopterygota</taxon>
        <taxon>Coleoptera</taxon>
        <taxon>Polyphaga</taxon>
        <taxon>Cucujiformia</taxon>
        <taxon>Coccinelloidea</taxon>
        <taxon>Coccinellidae</taxon>
        <taxon>Scymninae</taxon>
        <taxon>Scymnini</taxon>
        <taxon>Cryptolaemus</taxon>
    </lineage>
</organism>
<evidence type="ECO:0000313" key="2">
    <source>
        <dbReference type="Proteomes" id="UP001516400"/>
    </source>
</evidence>